<keyword evidence="1" id="KW-0472">Membrane</keyword>
<evidence type="ECO:0000256" key="1">
    <source>
        <dbReference type="SAM" id="Phobius"/>
    </source>
</evidence>
<keyword evidence="1" id="KW-1133">Transmembrane helix</keyword>
<dbReference type="EMBL" id="BDIP01000088">
    <property type="protein sequence ID" value="GIQ80002.1"/>
    <property type="molecule type" value="Genomic_DNA"/>
</dbReference>
<sequence length="245" mass="26843">MLVLPHYVASTALLDRMAMFMLQQSQRAVILDSLKMYMSHPRVLKCVAALLCLSQMMHVFGCGCILAASFGRMSEHSAALLVVMSTLPDCVVAGLCLTVPDRLLDETKGSSTVVVLWLLIGTNVTVSGLILSATGNRTCTHTISIVLLFDAVSVMFPPVFVYEPLLALALGQTTTPYRGALQPLQTHASKICAVVHHFIRIQGYTQDAEYPTILNELYEGACDSVPMMTPARKTAWYDEQSMVWV</sequence>
<keyword evidence="1" id="KW-0812">Transmembrane</keyword>
<keyword evidence="3" id="KW-1185">Reference proteome</keyword>
<feature type="transmembrane region" description="Helical" evidence="1">
    <location>
        <begin position="143"/>
        <end position="162"/>
    </location>
</feature>
<feature type="transmembrane region" description="Helical" evidence="1">
    <location>
        <begin position="43"/>
        <end position="71"/>
    </location>
</feature>
<reference evidence="2 3" key="1">
    <citation type="journal article" date="2018" name="PLoS ONE">
        <title>The draft genome of Kipferlia bialata reveals reductive genome evolution in fornicate parasites.</title>
        <authorList>
            <person name="Tanifuji G."/>
            <person name="Takabayashi S."/>
            <person name="Kume K."/>
            <person name="Takagi M."/>
            <person name="Nakayama T."/>
            <person name="Kamikawa R."/>
            <person name="Inagaki Y."/>
            <person name="Hashimoto T."/>
        </authorList>
    </citation>
    <scope>NUCLEOTIDE SEQUENCE [LARGE SCALE GENOMIC DNA]</scope>
    <source>
        <strain evidence="2">NY0173</strain>
    </source>
</reference>
<evidence type="ECO:0000313" key="2">
    <source>
        <dbReference type="EMBL" id="GIQ80002.1"/>
    </source>
</evidence>
<dbReference type="Proteomes" id="UP000265618">
    <property type="component" value="Unassembled WGS sequence"/>
</dbReference>
<proteinExistence type="predicted"/>
<protein>
    <submittedName>
        <fullName evidence="2">Uncharacterized protein</fullName>
    </submittedName>
</protein>
<organism evidence="2 3">
    <name type="scientific">Kipferlia bialata</name>
    <dbReference type="NCBI Taxonomy" id="797122"/>
    <lineage>
        <taxon>Eukaryota</taxon>
        <taxon>Metamonada</taxon>
        <taxon>Carpediemonas-like organisms</taxon>
        <taxon>Kipferlia</taxon>
    </lineage>
</organism>
<gene>
    <name evidence="2" type="ORF">KIPB_000722</name>
</gene>
<dbReference type="AlphaFoldDB" id="A0A9K3CPM4"/>
<comment type="caution">
    <text evidence="2">The sequence shown here is derived from an EMBL/GenBank/DDBJ whole genome shotgun (WGS) entry which is preliminary data.</text>
</comment>
<feature type="transmembrane region" description="Helical" evidence="1">
    <location>
        <begin position="77"/>
        <end position="99"/>
    </location>
</feature>
<accession>A0A9K3CPM4</accession>
<name>A0A9K3CPM4_9EUKA</name>
<feature type="transmembrane region" description="Helical" evidence="1">
    <location>
        <begin position="111"/>
        <end position="131"/>
    </location>
</feature>
<evidence type="ECO:0000313" key="3">
    <source>
        <dbReference type="Proteomes" id="UP000265618"/>
    </source>
</evidence>